<dbReference type="InterPro" id="IPR012338">
    <property type="entry name" value="Beta-lactam/transpept-like"/>
</dbReference>
<dbReference type="Gene3D" id="3.40.710.10">
    <property type="entry name" value="DD-peptidase/beta-lactamase superfamily"/>
    <property type="match status" value="2"/>
</dbReference>
<evidence type="ECO:0000313" key="4">
    <source>
        <dbReference type="Proteomes" id="UP000059574"/>
    </source>
</evidence>
<dbReference type="NCBIfam" id="TIGR00666">
    <property type="entry name" value="PBP4"/>
    <property type="match status" value="1"/>
</dbReference>
<accession>A0A0S2LW39</accession>
<dbReference type="InterPro" id="IPR000667">
    <property type="entry name" value="Peptidase_S13"/>
</dbReference>
<name>A0A0S2LW39_9MICC</name>
<dbReference type="GO" id="GO:0006508">
    <property type="term" value="P:proteolysis"/>
    <property type="evidence" value="ECO:0007669"/>
    <property type="project" value="InterPro"/>
</dbReference>
<dbReference type="GO" id="GO:0004185">
    <property type="term" value="F:serine-type carboxypeptidase activity"/>
    <property type="evidence" value="ECO:0007669"/>
    <property type="project" value="InterPro"/>
</dbReference>
<evidence type="ECO:0008006" key="5">
    <source>
        <dbReference type="Google" id="ProtNLM"/>
    </source>
</evidence>
<dbReference type="GO" id="GO:0000270">
    <property type="term" value="P:peptidoglycan metabolic process"/>
    <property type="evidence" value="ECO:0007669"/>
    <property type="project" value="TreeGrafter"/>
</dbReference>
<dbReference type="PANTHER" id="PTHR30023">
    <property type="entry name" value="D-ALANYL-D-ALANINE CARBOXYPEPTIDASE"/>
    <property type="match status" value="1"/>
</dbReference>
<organism evidence="3 4">
    <name type="scientific">Arthrobacter alpinus</name>
    <dbReference type="NCBI Taxonomy" id="656366"/>
    <lineage>
        <taxon>Bacteria</taxon>
        <taxon>Bacillati</taxon>
        <taxon>Actinomycetota</taxon>
        <taxon>Actinomycetes</taxon>
        <taxon>Micrococcales</taxon>
        <taxon>Micrococcaceae</taxon>
        <taxon>Arthrobacter</taxon>
    </lineage>
</organism>
<gene>
    <name evidence="3" type="ORF">AS189_03085</name>
</gene>
<keyword evidence="2" id="KW-0378">Hydrolase</keyword>
<comment type="similarity">
    <text evidence="1">Belongs to the peptidase S13 family.</text>
</comment>
<reference evidence="3 4" key="2">
    <citation type="journal article" date="2016" name="J. Biotechnol.">
        <title>Complete genome sequence of Arthrobacter alpinus ERGS4:06, a yellow pigmented bacterium tolerant to cold and radiations isolated from Sikkim Himalaya.</title>
        <authorList>
            <person name="Kumar R."/>
            <person name="Singh D."/>
            <person name="Swarnkar M.K."/>
            <person name="Singh A.K."/>
            <person name="Kumar S."/>
        </authorList>
    </citation>
    <scope>NUCLEOTIDE SEQUENCE [LARGE SCALE GENOMIC DNA]</scope>
    <source>
        <strain evidence="3 4">ERGS4:06</strain>
    </source>
</reference>
<evidence type="ECO:0000313" key="3">
    <source>
        <dbReference type="EMBL" id="ALO65661.1"/>
    </source>
</evidence>
<dbReference type="PRINTS" id="PR00922">
    <property type="entry name" value="DADACBPTASE3"/>
</dbReference>
<dbReference type="RefSeq" id="WP_062286290.1">
    <property type="nucleotide sequence ID" value="NZ_CP013200.1"/>
</dbReference>
<dbReference type="Proteomes" id="UP000059574">
    <property type="component" value="Chromosome"/>
</dbReference>
<dbReference type="Pfam" id="PF02113">
    <property type="entry name" value="Peptidase_S13"/>
    <property type="match status" value="2"/>
</dbReference>
<evidence type="ECO:0000256" key="1">
    <source>
        <dbReference type="ARBA" id="ARBA00006096"/>
    </source>
</evidence>
<dbReference type="SUPFAM" id="SSF56601">
    <property type="entry name" value="beta-lactamase/transpeptidase-like"/>
    <property type="match status" value="1"/>
</dbReference>
<dbReference type="EMBL" id="CP013200">
    <property type="protein sequence ID" value="ALO65661.1"/>
    <property type="molecule type" value="Genomic_DNA"/>
</dbReference>
<protein>
    <recommendedName>
        <fullName evidence="5">D-alanyl-D-alanine carboxypeptidase</fullName>
    </recommendedName>
</protein>
<evidence type="ECO:0000256" key="2">
    <source>
        <dbReference type="ARBA" id="ARBA00022801"/>
    </source>
</evidence>
<sequence>MGRTSKAVTSGLLICALAAVSVPAGLYLAPAFLPQDPAAVAVVPAAQLAPATISTLTGVNPLSKEAPLPDADQLSEELKKALMYDGEGTFSMYVTDVSSGTELFSQDGKMARIPASNLKLLTAAAALKTLGPDTRLRTEVRTGDSPQEIVLRGGGDAMLAAGESDPESVMGYAGLATLAKETAAALTKAKVKEPITLSVDDTLFTGPALNPKWAKGDVDAGEIAPIFPLALNAGRVEPGVLSGPRPQDSAMVAAQAFAEALADAGVTTTETISRASGTGATLAAVDSATVAQQTQYMLDESDNYVAEVMGRMVAVTLDREASNTSAVAAVRQVVEELGLPLDGVVTTDNSGLAEGNLISAERLAKMVTLLLADPTSNIGAALPGLPIAGLSGSLAQRFTAEPQLSGAGVVRAKTGSLNEVSALSGYVINSHGRLLAFSILGNGLTGGAAAARPVLDGAAAVLAES</sequence>
<dbReference type="PANTHER" id="PTHR30023:SF0">
    <property type="entry name" value="PENICILLIN-SENSITIVE CARBOXYPEPTIDASE A"/>
    <property type="match status" value="1"/>
</dbReference>
<dbReference type="OrthoDB" id="56883at2"/>
<proteinExistence type="inferred from homology"/>
<reference evidence="4" key="1">
    <citation type="submission" date="2015-11" db="EMBL/GenBank/DDBJ databases">
        <authorList>
            <person name="Kumar R."/>
            <person name="Singh D."/>
            <person name="Swarnkar M.K."/>
            <person name="Singh A.K."/>
            <person name="Kumar S."/>
        </authorList>
    </citation>
    <scope>NUCLEOTIDE SEQUENCE [LARGE SCALE GENOMIC DNA]</scope>
    <source>
        <strain evidence="4">ERGS4:06</strain>
    </source>
</reference>
<dbReference type="AlphaFoldDB" id="A0A0S2LW39"/>